<keyword evidence="6 7" id="KW-0472">Membrane</keyword>
<keyword evidence="5 7" id="KW-1133">Transmembrane helix</keyword>
<dbReference type="PANTHER" id="PTHR43163:SF6">
    <property type="entry name" value="DIPEPTIDE TRANSPORT SYSTEM PERMEASE PROTEIN DPPB-RELATED"/>
    <property type="match status" value="1"/>
</dbReference>
<reference evidence="9 10" key="1">
    <citation type="submission" date="2023-07" db="EMBL/GenBank/DDBJ databases">
        <title>Genomic Encyclopedia of Type Strains, Phase IV (KMG-IV): sequencing the most valuable type-strain genomes for metagenomic binning, comparative biology and taxonomic classification.</title>
        <authorList>
            <person name="Goeker M."/>
        </authorList>
    </citation>
    <scope>NUCLEOTIDE SEQUENCE [LARGE SCALE GENOMIC DNA]</scope>
    <source>
        <strain evidence="9 10">DSM 12751</strain>
    </source>
</reference>
<sequence length="311" mass="34556">MIRSRLIGLILVLFGVTILSFLLSNLSSIDQAEAYARNTFLHPTPEQIEEIRVEMGFHLPLHQQYFNWLSNSLQGDLGTSVLTRNQVTEDIAQKLPATMLLVGMALLWIILLSIPIGLICALKKDSFFDHLVRGGTILGASLPNFWLAFLLLFLLAVSFPIFRVVDYGNIKSLILPSFVLALPVACLSIRLFRATILSNLNEDYIVYAKARGIRTSRIVWGHVLKNSLPPIVTLFFQYIGNLIAGSAIVESIFSLKGIGMHLVDAILARDLPTINGCVLIIALIFVCSRSLAEVINMLLNPSMVEREEILL</sequence>
<comment type="similarity">
    <text evidence="7">Belongs to the binding-protein-dependent transport system permease family.</text>
</comment>
<comment type="caution">
    <text evidence="9">The sequence shown here is derived from an EMBL/GenBank/DDBJ whole genome shotgun (WGS) entry which is preliminary data.</text>
</comment>
<dbReference type="InterPro" id="IPR035906">
    <property type="entry name" value="MetI-like_sf"/>
</dbReference>
<keyword evidence="2 7" id="KW-0813">Transport</keyword>
<dbReference type="Pfam" id="PF19300">
    <property type="entry name" value="BPD_transp_1_N"/>
    <property type="match status" value="1"/>
</dbReference>
<feature type="transmembrane region" description="Helical" evidence="7">
    <location>
        <begin position="143"/>
        <end position="162"/>
    </location>
</feature>
<accession>A0ABT9VZW4</accession>
<evidence type="ECO:0000313" key="9">
    <source>
        <dbReference type="EMBL" id="MDQ0166516.1"/>
    </source>
</evidence>
<feature type="transmembrane region" description="Helical" evidence="7">
    <location>
        <begin position="273"/>
        <end position="292"/>
    </location>
</feature>
<evidence type="ECO:0000256" key="7">
    <source>
        <dbReference type="RuleBase" id="RU363032"/>
    </source>
</evidence>
<dbReference type="RefSeq" id="WP_307394962.1">
    <property type="nucleotide sequence ID" value="NZ_BAAADK010000045.1"/>
</dbReference>
<evidence type="ECO:0000259" key="8">
    <source>
        <dbReference type="PROSITE" id="PS50928"/>
    </source>
</evidence>
<evidence type="ECO:0000256" key="6">
    <source>
        <dbReference type="ARBA" id="ARBA00023136"/>
    </source>
</evidence>
<dbReference type="CDD" id="cd06261">
    <property type="entry name" value="TM_PBP2"/>
    <property type="match status" value="1"/>
</dbReference>
<comment type="subcellular location">
    <subcellularLocation>
        <location evidence="1 7">Cell membrane</location>
        <topology evidence="1 7">Multi-pass membrane protein</topology>
    </subcellularLocation>
</comment>
<feature type="transmembrane region" description="Helical" evidence="7">
    <location>
        <begin position="99"/>
        <end position="122"/>
    </location>
</feature>
<evidence type="ECO:0000256" key="5">
    <source>
        <dbReference type="ARBA" id="ARBA00022989"/>
    </source>
</evidence>
<feature type="transmembrane region" description="Helical" evidence="7">
    <location>
        <begin position="174"/>
        <end position="192"/>
    </location>
</feature>
<dbReference type="InterPro" id="IPR045621">
    <property type="entry name" value="BPD_transp_1_N"/>
</dbReference>
<proteinExistence type="inferred from homology"/>
<gene>
    <name evidence="9" type="ORF">J2S11_002420</name>
</gene>
<evidence type="ECO:0000256" key="2">
    <source>
        <dbReference type="ARBA" id="ARBA00022448"/>
    </source>
</evidence>
<dbReference type="Proteomes" id="UP001235840">
    <property type="component" value="Unassembled WGS sequence"/>
</dbReference>
<evidence type="ECO:0000256" key="3">
    <source>
        <dbReference type="ARBA" id="ARBA00022475"/>
    </source>
</evidence>
<keyword evidence="10" id="KW-1185">Reference proteome</keyword>
<keyword evidence="4 7" id="KW-0812">Transmembrane</keyword>
<name>A0ABT9VZW4_9BACI</name>
<dbReference type="Gene3D" id="1.10.3720.10">
    <property type="entry name" value="MetI-like"/>
    <property type="match status" value="1"/>
</dbReference>
<feature type="transmembrane region" description="Helical" evidence="7">
    <location>
        <begin position="231"/>
        <end position="253"/>
    </location>
</feature>
<dbReference type="PANTHER" id="PTHR43163">
    <property type="entry name" value="DIPEPTIDE TRANSPORT SYSTEM PERMEASE PROTEIN DPPB-RELATED"/>
    <property type="match status" value="1"/>
</dbReference>
<dbReference type="InterPro" id="IPR000515">
    <property type="entry name" value="MetI-like"/>
</dbReference>
<evidence type="ECO:0000313" key="10">
    <source>
        <dbReference type="Proteomes" id="UP001235840"/>
    </source>
</evidence>
<feature type="domain" description="ABC transmembrane type-1" evidence="8">
    <location>
        <begin position="95"/>
        <end position="292"/>
    </location>
</feature>
<dbReference type="Pfam" id="PF00528">
    <property type="entry name" value="BPD_transp_1"/>
    <property type="match status" value="1"/>
</dbReference>
<organism evidence="9 10">
    <name type="scientific">Caldalkalibacillus horti</name>
    <dbReference type="NCBI Taxonomy" id="77523"/>
    <lineage>
        <taxon>Bacteria</taxon>
        <taxon>Bacillati</taxon>
        <taxon>Bacillota</taxon>
        <taxon>Bacilli</taxon>
        <taxon>Bacillales</taxon>
        <taxon>Bacillaceae</taxon>
        <taxon>Caldalkalibacillus</taxon>
    </lineage>
</organism>
<dbReference type="PROSITE" id="PS50928">
    <property type="entry name" value="ABC_TM1"/>
    <property type="match status" value="1"/>
</dbReference>
<keyword evidence="3" id="KW-1003">Cell membrane</keyword>
<evidence type="ECO:0000256" key="1">
    <source>
        <dbReference type="ARBA" id="ARBA00004651"/>
    </source>
</evidence>
<evidence type="ECO:0000256" key="4">
    <source>
        <dbReference type="ARBA" id="ARBA00022692"/>
    </source>
</evidence>
<dbReference type="SUPFAM" id="SSF161098">
    <property type="entry name" value="MetI-like"/>
    <property type="match status" value="1"/>
</dbReference>
<dbReference type="EMBL" id="JAUSTY010000009">
    <property type="protein sequence ID" value="MDQ0166516.1"/>
    <property type="molecule type" value="Genomic_DNA"/>
</dbReference>
<protein>
    <submittedName>
        <fullName evidence="9">ABC-type dipeptide/oligopeptide/nickel transport system permease component</fullName>
    </submittedName>
</protein>